<name>A0A3N2CTW1_9ACTN</name>
<dbReference type="AlphaFoldDB" id="A0A3N2CTW1"/>
<proteinExistence type="predicted"/>
<sequence length="148" mass="16255">MQSHRDDPFAYADRVADLTRPEAGDSPTVWTSRLPALLHQYADHIPSAECDFVGVAPGDHPCWEDAQGRVVIDVLTTLTMTELAPGESEHQVHVTSRSGRHQFGDRFFGVRHIVLDAPYEGSWCPADGDPEPLFLCDLNDAAVRGGFA</sequence>
<reference evidence="1 2" key="1">
    <citation type="submission" date="2018-11" db="EMBL/GenBank/DDBJ databases">
        <title>Sequencing the genomes of 1000 actinobacteria strains.</title>
        <authorList>
            <person name="Klenk H.-P."/>
        </authorList>
    </citation>
    <scope>NUCLEOTIDE SEQUENCE [LARGE SCALE GENOMIC DNA]</scope>
    <source>
        <strain evidence="1 2">DSM 12652</strain>
    </source>
</reference>
<gene>
    <name evidence="1" type="ORF">EDD33_1836</name>
</gene>
<keyword evidence="2" id="KW-1185">Reference proteome</keyword>
<evidence type="ECO:0000313" key="1">
    <source>
        <dbReference type="EMBL" id="ROR90979.1"/>
    </source>
</evidence>
<comment type="caution">
    <text evidence="1">The sequence shown here is derived from an EMBL/GenBank/DDBJ whole genome shotgun (WGS) entry which is preliminary data.</text>
</comment>
<accession>A0A3N2CTW1</accession>
<protein>
    <submittedName>
        <fullName evidence="1">Uncharacterized protein</fullName>
    </submittedName>
</protein>
<dbReference type="Proteomes" id="UP000281738">
    <property type="component" value="Unassembled WGS sequence"/>
</dbReference>
<dbReference type="RefSeq" id="WP_148077003.1">
    <property type="nucleotide sequence ID" value="NZ_RKHO01000001.1"/>
</dbReference>
<evidence type="ECO:0000313" key="2">
    <source>
        <dbReference type="Proteomes" id="UP000281738"/>
    </source>
</evidence>
<dbReference type="EMBL" id="RKHO01000001">
    <property type="protein sequence ID" value="ROR90979.1"/>
    <property type="molecule type" value="Genomic_DNA"/>
</dbReference>
<organism evidence="1 2">
    <name type="scientific">Nocardioides aurantiacus</name>
    <dbReference type="NCBI Taxonomy" id="86796"/>
    <lineage>
        <taxon>Bacteria</taxon>
        <taxon>Bacillati</taxon>
        <taxon>Actinomycetota</taxon>
        <taxon>Actinomycetes</taxon>
        <taxon>Propionibacteriales</taxon>
        <taxon>Nocardioidaceae</taxon>
        <taxon>Nocardioides</taxon>
    </lineage>
</organism>